<dbReference type="EMBL" id="RSDO01000024">
    <property type="protein sequence ID" value="RRR50853.1"/>
    <property type="molecule type" value="Genomic_DNA"/>
</dbReference>
<evidence type="ECO:0000256" key="5">
    <source>
        <dbReference type="ARBA" id="ARBA00022741"/>
    </source>
</evidence>
<feature type="binding site" evidence="8">
    <location>
        <begin position="26"/>
        <end position="31"/>
    </location>
    <ligand>
        <name>ATP</name>
        <dbReference type="ChEBI" id="CHEBI:30616"/>
    </ligand>
</feature>
<dbReference type="GO" id="GO:0032267">
    <property type="term" value="F:tRNA(Ile)-lysidine synthase activity"/>
    <property type="evidence" value="ECO:0007669"/>
    <property type="project" value="UniProtKB-EC"/>
</dbReference>
<sequence>MKERFIKVTRQGHFFDKHRKVLVAVSGGLDSLTLLQLLYDSREKLDIELGIAHINHQQRPESQEEERYIKELATQLRLPVYISHFQGAFSENAARKWRYDFFKQVMDQKGYTALVTGHHADDQAETVFMRILRGNRLRHISAIQPVQDFGPGQLIRPLLTFQKSDFPATVHFEDSSNTSPAYLRNRIRNTYLPQLRQENPQLDKNLLQLASESQQLVQALRDLTKDVEITNLHHFQQQTKAVQSFLLEEYLEQFPDLQLTAAQFDQVLHILRSKANYRHSLKNGYQLEKNYHQFCISKIQPQTDEALAPLVIESDGIFTYGDYLFSLNQPLEDAQQILYLQPDSPITLRSRQAGDSILINGVQKKLRRWFIDQKIPQQVRQEAIVVQQAEKIYGIANLLITDLSKSAKNGIMKAILYIKQKE</sequence>
<evidence type="ECO:0000256" key="3">
    <source>
        <dbReference type="ARBA" id="ARBA00022598"/>
    </source>
</evidence>
<gene>
    <name evidence="8 10" type="primary">tilS</name>
    <name evidence="10" type="ORF">EI998_09700</name>
</gene>
<evidence type="ECO:0000256" key="1">
    <source>
        <dbReference type="ARBA" id="ARBA00004496"/>
    </source>
</evidence>
<evidence type="ECO:0000256" key="6">
    <source>
        <dbReference type="ARBA" id="ARBA00022840"/>
    </source>
</evidence>
<comment type="similarity">
    <text evidence="8">Belongs to the tRNA(Ile)-lysidine synthase family.</text>
</comment>
<dbReference type="InterPro" id="IPR011063">
    <property type="entry name" value="TilS/TtcA_N"/>
</dbReference>
<dbReference type="GO" id="GO:0006400">
    <property type="term" value="P:tRNA modification"/>
    <property type="evidence" value="ECO:0007669"/>
    <property type="project" value="UniProtKB-UniRule"/>
</dbReference>
<dbReference type="Gene3D" id="3.40.50.620">
    <property type="entry name" value="HUPs"/>
    <property type="match status" value="1"/>
</dbReference>
<dbReference type="NCBIfam" id="TIGR02432">
    <property type="entry name" value="lysidine_TilS_N"/>
    <property type="match status" value="1"/>
</dbReference>
<dbReference type="InterPro" id="IPR012094">
    <property type="entry name" value="tRNA_Ile_lys_synt"/>
</dbReference>
<dbReference type="PANTHER" id="PTHR43033">
    <property type="entry name" value="TRNA(ILE)-LYSIDINE SYNTHASE-RELATED"/>
    <property type="match status" value="1"/>
</dbReference>
<dbReference type="Pfam" id="PF01171">
    <property type="entry name" value="ATP_bind_3"/>
    <property type="match status" value="1"/>
</dbReference>
<feature type="domain" description="Lysidine-tRNA(Ile) synthetase C-terminal" evidence="9">
    <location>
        <begin position="346"/>
        <end position="417"/>
    </location>
</feature>
<organism evidence="10 11">
    <name type="scientific">Streptococcus suis</name>
    <dbReference type="NCBI Taxonomy" id="1307"/>
    <lineage>
        <taxon>Bacteria</taxon>
        <taxon>Bacillati</taxon>
        <taxon>Bacillota</taxon>
        <taxon>Bacilli</taxon>
        <taxon>Lactobacillales</taxon>
        <taxon>Streptococcaceae</taxon>
        <taxon>Streptococcus</taxon>
    </lineage>
</organism>
<evidence type="ECO:0000259" key="9">
    <source>
        <dbReference type="SMART" id="SM00977"/>
    </source>
</evidence>
<keyword evidence="4 8" id="KW-0819">tRNA processing</keyword>
<evidence type="ECO:0000256" key="7">
    <source>
        <dbReference type="ARBA" id="ARBA00048539"/>
    </source>
</evidence>
<reference evidence="10 11" key="2">
    <citation type="submission" date="2018-12" db="EMBL/GenBank/DDBJ databases">
        <title>Whole-genome sequences of fifteen clinical Streptococcus suis strains isolated from pigs between 2006 and 2018.</title>
        <authorList>
            <person name="Stevens M.J.A."/>
            <person name="Cernela N."/>
            <person name="Spoerry Serrano N."/>
            <person name="Schmitt S."/>
            <person name="Schrenzel J."/>
            <person name="Stephan R."/>
        </authorList>
    </citation>
    <scope>NUCLEOTIDE SEQUENCE [LARGE SCALE GENOMIC DNA]</scope>
    <source>
        <strain evidence="10 11">PP422</strain>
    </source>
</reference>
<evidence type="ECO:0000313" key="11">
    <source>
        <dbReference type="Proteomes" id="UP000274117"/>
    </source>
</evidence>
<dbReference type="NCBIfam" id="TIGR02433">
    <property type="entry name" value="lysidine_TilS_C"/>
    <property type="match status" value="1"/>
</dbReference>
<protein>
    <recommendedName>
        <fullName evidence="8">tRNA(Ile)-lysidine synthase</fullName>
        <ecNumber evidence="8">6.3.4.19</ecNumber>
    </recommendedName>
    <alternativeName>
        <fullName evidence="8">tRNA(Ile)-2-lysyl-cytidine synthase</fullName>
    </alternativeName>
    <alternativeName>
        <fullName evidence="8">tRNA(Ile)-lysidine synthetase</fullName>
    </alternativeName>
</protein>
<dbReference type="Proteomes" id="UP000274117">
    <property type="component" value="Unassembled WGS sequence"/>
</dbReference>
<keyword evidence="2 8" id="KW-0963">Cytoplasm</keyword>
<dbReference type="HAMAP" id="MF_01161">
    <property type="entry name" value="tRNA_Ile_lys_synt"/>
    <property type="match status" value="1"/>
</dbReference>
<evidence type="ECO:0000256" key="4">
    <source>
        <dbReference type="ARBA" id="ARBA00022694"/>
    </source>
</evidence>
<keyword evidence="5 8" id="KW-0547">Nucleotide-binding</keyword>
<name>A0A426TAD8_STRSU</name>
<dbReference type="GO" id="GO:0005524">
    <property type="term" value="F:ATP binding"/>
    <property type="evidence" value="ECO:0007669"/>
    <property type="project" value="UniProtKB-UniRule"/>
</dbReference>
<comment type="function">
    <text evidence="8">Ligates lysine onto the cytidine present at position 34 of the AUA codon-specific tRNA(Ile) that contains the anticodon CAU, in an ATP-dependent manner. Cytidine is converted to lysidine, thus changing the amino acid specificity of the tRNA from methionine to isoleucine.</text>
</comment>
<dbReference type="InterPro" id="IPR012795">
    <property type="entry name" value="tRNA_Ile_lys_synt_N"/>
</dbReference>
<dbReference type="GO" id="GO:0005737">
    <property type="term" value="C:cytoplasm"/>
    <property type="evidence" value="ECO:0007669"/>
    <property type="project" value="UniProtKB-SubCell"/>
</dbReference>
<dbReference type="SUPFAM" id="SSF56037">
    <property type="entry name" value="PheT/TilS domain"/>
    <property type="match status" value="1"/>
</dbReference>
<dbReference type="InterPro" id="IPR012796">
    <property type="entry name" value="Lysidine-tRNA-synth_C"/>
</dbReference>
<accession>A0A426TAD8</accession>
<dbReference type="AlphaFoldDB" id="A0A426TAD8"/>
<proteinExistence type="inferred from homology"/>
<evidence type="ECO:0000256" key="8">
    <source>
        <dbReference type="HAMAP-Rule" id="MF_01161"/>
    </source>
</evidence>
<dbReference type="Pfam" id="PF11734">
    <property type="entry name" value="TilS_C"/>
    <property type="match status" value="1"/>
</dbReference>
<dbReference type="SUPFAM" id="SSF52402">
    <property type="entry name" value="Adenine nucleotide alpha hydrolases-like"/>
    <property type="match status" value="1"/>
</dbReference>
<dbReference type="CDD" id="cd01992">
    <property type="entry name" value="TilS_N"/>
    <property type="match status" value="1"/>
</dbReference>
<reference evidence="10 11" key="1">
    <citation type="submission" date="2018-11" db="EMBL/GenBank/DDBJ databases">
        <authorList>
            <person name="Stevens M.J."/>
            <person name="Cernela N."/>
            <person name="Spoerry Serrano N."/>
            <person name="Schmitt S."/>
            <person name="Schrenzel J."/>
            <person name="Stephan R."/>
        </authorList>
    </citation>
    <scope>NUCLEOTIDE SEQUENCE [LARGE SCALE GENOMIC DNA]</scope>
    <source>
        <strain evidence="10 11">PP422</strain>
    </source>
</reference>
<dbReference type="SMART" id="SM00977">
    <property type="entry name" value="TilS_C"/>
    <property type="match status" value="1"/>
</dbReference>
<comment type="catalytic activity">
    <reaction evidence="7 8">
        <text>cytidine(34) in tRNA(Ile2) + L-lysine + ATP = lysidine(34) in tRNA(Ile2) + AMP + diphosphate + H(+)</text>
        <dbReference type="Rhea" id="RHEA:43744"/>
        <dbReference type="Rhea" id="RHEA-COMP:10625"/>
        <dbReference type="Rhea" id="RHEA-COMP:10670"/>
        <dbReference type="ChEBI" id="CHEBI:15378"/>
        <dbReference type="ChEBI" id="CHEBI:30616"/>
        <dbReference type="ChEBI" id="CHEBI:32551"/>
        <dbReference type="ChEBI" id="CHEBI:33019"/>
        <dbReference type="ChEBI" id="CHEBI:82748"/>
        <dbReference type="ChEBI" id="CHEBI:83665"/>
        <dbReference type="ChEBI" id="CHEBI:456215"/>
        <dbReference type="EC" id="6.3.4.19"/>
    </reaction>
</comment>
<evidence type="ECO:0000313" key="10">
    <source>
        <dbReference type="EMBL" id="RRR50853.1"/>
    </source>
</evidence>
<comment type="domain">
    <text evidence="8">The N-terminal region contains the highly conserved SGGXDS motif, predicted to be a P-loop motif involved in ATP binding.</text>
</comment>
<comment type="caution">
    <text evidence="10">The sequence shown here is derived from an EMBL/GenBank/DDBJ whole genome shotgun (WGS) entry which is preliminary data.</text>
</comment>
<comment type="subcellular location">
    <subcellularLocation>
        <location evidence="1 8">Cytoplasm</location>
    </subcellularLocation>
</comment>
<dbReference type="InterPro" id="IPR014729">
    <property type="entry name" value="Rossmann-like_a/b/a_fold"/>
</dbReference>
<dbReference type="PANTHER" id="PTHR43033:SF1">
    <property type="entry name" value="TRNA(ILE)-LYSIDINE SYNTHASE-RELATED"/>
    <property type="match status" value="1"/>
</dbReference>
<evidence type="ECO:0000256" key="2">
    <source>
        <dbReference type="ARBA" id="ARBA00022490"/>
    </source>
</evidence>
<dbReference type="EC" id="6.3.4.19" evidence="8"/>
<keyword evidence="6 8" id="KW-0067">ATP-binding</keyword>
<keyword evidence="3 8" id="KW-0436">Ligase</keyword>